<dbReference type="AlphaFoldDB" id="A0A8D8ZCF3"/>
<evidence type="ECO:0000313" key="1">
    <source>
        <dbReference type="EMBL" id="CAG6745278.1"/>
    </source>
</evidence>
<proteinExistence type="predicted"/>
<sequence length="173" mass="19174">MHPSPFQRSVASSSSCSSKAVDDFRPKFESCNAQLYTTPVPIEPPPICPDAGPIPGCQTYEIRCKQTLDGNIAKPGILCSVGENETLYPPMYFGNKTGEYRPQPGRKINLDFDIDLLGCACKNGFCPASRYEQFMAGKGGLPIGHPDANRPDKFHHPFGMGVNPRERDYYRRN</sequence>
<reference evidence="1" key="1">
    <citation type="submission" date="2021-05" db="EMBL/GenBank/DDBJ databases">
        <authorList>
            <person name="Alioto T."/>
            <person name="Alioto T."/>
            <person name="Gomez Garrido J."/>
        </authorList>
    </citation>
    <scope>NUCLEOTIDE SEQUENCE</scope>
</reference>
<protein>
    <submittedName>
        <fullName evidence="1">Uncharacterized protein</fullName>
    </submittedName>
</protein>
<dbReference type="EMBL" id="HBUF01489414">
    <property type="protein sequence ID" value="CAG6745278.1"/>
    <property type="molecule type" value="Transcribed_RNA"/>
</dbReference>
<accession>A0A8D8ZCF3</accession>
<name>A0A8D8ZCF3_9HEMI</name>
<organism evidence="1">
    <name type="scientific">Cacopsylla melanoneura</name>
    <dbReference type="NCBI Taxonomy" id="428564"/>
    <lineage>
        <taxon>Eukaryota</taxon>
        <taxon>Metazoa</taxon>
        <taxon>Ecdysozoa</taxon>
        <taxon>Arthropoda</taxon>
        <taxon>Hexapoda</taxon>
        <taxon>Insecta</taxon>
        <taxon>Pterygota</taxon>
        <taxon>Neoptera</taxon>
        <taxon>Paraneoptera</taxon>
        <taxon>Hemiptera</taxon>
        <taxon>Sternorrhyncha</taxon>
        <taxon>Psylloidea</taxon>
        <taxon>Psyllidae</taxon>
        <taxon>Psyllinae</taxon>
        <taxon>Cacopsylla</taxon>
    </lineage>
</organism>